<evidence type="ECO:0000313" key="1">
    <source>
        <dbReference type="EMBL" id="CAJ1955910.1"/>
    </source>
</evidence>
<dbReference type="EMBL" id="CAKOGP040001903">
    <property type="protein sequence ID" value="CAJ1955910.1"/>
    <property type="molecule type" value="Genomic_DNA"/>
</dbReference>
<evidence type="ECO:0000313" key="2">
    <source>
        <dbReference type="Proteomes" id="UP001295423"/>
    </source>
</evidence>
<keyword evidence="2" id="KW-1185">Reference proteome</keyword>
<sequence length="219" mass="24419">MMSIQIVINQNQQTISFLEAKDYDSAIVSSSFALECLGSIPPIMSQQDEEILHSGSSSSSSPEFSFDQCMLLTSIPEGDDQCGTLTFMYNRAILLPSNVTDHGIITPILIFNAALAHHLAAMRKDERSPQYLDRAMQLYTLVYHSQDVMENPLFHFVVYNNAALIDLQIGGNQDTWKAYFRHLVHIYMILVDESCISELRHIQGFLGSLLTTKPAAAAA</sequence>
<dbReference type="AlphaFoldDB" id="A0AAD2FXW4"/>
<protein>
    <submittedName>
        <fullName evidence="1">Uncharacterized protein</fullName>
    </submittedName>
</protein>
<comment type="caution">
    <text evidence="1">The sequence shown here is derived from an EMBL/GenBank/DDBJ whole genome shotgun (WGS) entry which is preliminary data.</text>
</comment>
<dbReference type="Proteomes" id="UP001295423">
    <property type="component" value="Unassembled WGS sequence"/>
</dbReference>
<reference evidence="1" key="1">
    <citation type="submission" date="2023-08" db="EMBL/GenBank/DDBJ databases">
        <authorList>
            <person name="Audoor S."/>
            <person name="Bilcke G."/>
        </authorList>
    </citation>
    <scope>NUCLEOTIDE SEQUENCE</scope>
</reference>
<organism evidence="1 2">
    <name type="scientific">Cylindrotheca closterium</name>
    <dbReference type="NCBI Taxonomy" id="2856"/>
    <lineage>
        <taxon>Eukaryota</taxon>
        <taxon>Sar</taxon>
        <taxon>Stramenopiles</taxon>
        <taxon>Ochrophyta</taxon>
        <taxon>Bacillariophyta</taxon>
        <taxon>Bacillariophyceae</taxon>
        <taxon>Bacillariophycidae</taxon>
        <taxon>Bacillariales</taxon>
        <taxon>Bacillariaceae</taxon>
        <taxon>Cylindrotheca</taxon>
    </lineage>
</organism>
<accession>A0AAD2FXW4</accession>
<gene>
    <name evidence="1" type="ORF">CYCCA115_LOCUS15979</name>
</gene>
<name>A0AAD2FXW4_9STRA</name>
<proteinExistence type="predicted"/>